<protein>
    <submittedName>
        <fullName evidence="1">Uncharacterized protein</fullName>
    </submittedName>
</protein>
<accession>A0ACC2NVM7</accession>
<dbReference type="Proteomes" id="UP001239111">
    <property type="component" value="Chromosome 2"/>
</dbReference>
<sequence>MRKRGIVIIQPDRMGWKYLTCRIENKEKYNQWGGWIIDDVHQVGVLNKFPPMICMDYGRNAQSTFNSDDAINAFIACKRMWKYVNQEKIIEVFPVRVDCLCSHVPPEVLQMLAVARNHQK</sequence>
<proteinExistence type="predicted"/>
<reference evidence="1" key="1">
    <citation type="submission" date="2023-04" db="EMBL/GenBank/DDBJ databases">
        <title>A chromosome-level genome assembly of the parasitoid wasp Eretmocerus hayati.</title>
        <authorList>
            <person name="Zhong Y."/>
            <person name="Liu S."/>
            <person name="Liu Y."/>
        </authorList>
    </citation>
    <scope>NUCLEOTIDE SEQUENCE</scope>
    <source>
        <strain evidence="1">ZJU_SS_LIU_2023</strain>
    </source>
</reference>
<comment type="caution">
    <text evidence="1">The sequence shown here is derived from an EMBL/GenBank/DDBJ whole genome shotgun (WGS) entry which is preliminary data.</text>
</comment>
<gene>
    <name evidence="1" type="ORF">QAD02_011034</name>
</gene>
<evidence type="ECO:0000313" key="1">
    <source>
        <dbReference type="EMBL" id="KAJ8675248.1"/>
    </source>
</evidence>
<keyword evidence="2" id="KW-1185">Reference proteome</keyword>
<evidence type="ECO:0000313" key="2">
    <source>
        <dbReference type="Proteomes" id="UP001239111"/>
    </source>
</evidence>
<dbReference type="EMBL" id="CM056742">
    <property type="protein sequence ID" value="KAJ8675248.1"/>
    <property type="molecule type" value="Genomic_DNA"/>
</dbReference>
<name>A0ACC2NVM7_9HYME</name>
<organism evidence="1 2">
    <name type="scientific">Eretmocerus hayati</name>
    <dbReference type="NCBI Taxonomy" id="131215"/>
    <lineage>
        <taxon>Eukaryota</taxon>
        <taxon>Metazoa</taxon>
        <taxon>Ecdysozoa</taxon>
        <taxon>Arthropoda</taxon>
        <taxon>Hexapoda</taxon>
        <taxon>Insecta</taxon>
        <taxon>Pterygota</taxon>
        <taxon>Neoptera</taxon>
        <taxon>Endopterygota</taxon>
        <taxon>Hymenoptera</taxon>
        <taxon>Apocrita</taxon>
        <taxon>Proctotrupomorpha</taxon>
        <taxon>Chalcidoidea</taxon>
        <taxon>Aphelinidae</taxon>
        <taxon>Aphelininae</taxon>
        <taxon>Eretmocerus</taxon>
    </lineage>
</organism>